<sequence length="252" mass="28050">MNPKLEDYLVTRQVTKFKRLDYFALIALWLLVGVPALTFLLLPSTGGRPATFRSVSKNNLKQIGLATWGFHDEYNHFPVAPLNKKEHAPISWRTALLPYMEQTSLYKRYDFFTRWDSTANSSVVAASINEYRAPLAQVEGKLNGYGITTYEANSQVVRNDRLISKSDIPDGVSNTLMIGEINNAFPPWAEPDTQRNPAAGIGHGSRQFGGYNQSCCQFILVDGSVRCVSNNISLTTLQDLADPADGNVIPEF</sequence>
<name>A0A517T9K9_9PLAN</name>
<dbReference type="InterPro" id="IPR011453">
    <property type="entry name" value="DUF1559"/>
</dbReference>
<dbReference type="Proteomes" id="UP000319976">
    <property type="component" value="Chromosome"/>
</dbReference>
<dbReference type="KEGG" id="chya:V22_23080"/>
<evidence type="ECO:0000313" key="4">
    <source>
        <dbReference type="Proteomes" id="UP000319976"/>
    </source>
</evidence>
<dbReference type="EMBL" id="CP036316">
    <property type="protein sequence ID" value="QDT65062.1"/>
    <property type="molecule type" value="Genomic_DNA"/>
</dbReference>
<dbReference type="PANTHER" id="PTHR30093">
    <property type="entry name" value="GENERAL SECRETION PATHWAY PROTEIN G"/>
    <property type="match status" value="1"/>
</dbReference>
<accession>A0A517T9K9</accession>
<evidence type="ECO:0000313" key="3">
    <source>
        <dbReference type="EMBL" id="QDT65062.1"/>
    </source>
</evidence>
<dbReference type="AlphaFoldDB" id="A0A517T9K9"/>
<evidence type="ECO:0000259" key="2">
    <source>
        <dbReference type="Pfam" id="PF07596"/>
    </source>
</evidence>
<keyword evidence="1" id="KW-0812">Transmembrane</keyword>
<dbReference type="Pfam" id="PF07596">
    <property type="entry name" value="SBP_bac_10"/>
    <property type="match status" value="1"/>
</dbReference>
<keyword evidence="4" id="KW-1185">Reference proteome</keyword>
<dbReference type="PANTHER" id="PTHR30093:SF2">
    <property type="entry name" value="TYPE II SECRETION SYSTEM PROTEIN H"/>
    <property type="match status" value="1"/>
</dbReference>
<reference evidence="3 4" key="1">
    <citation type="submission" date="2019-02" db="EMBL/GenBank/DDBJ databases">
        <title>Deep-cultivation of Planctomycetes and their phenomic and genomic characterization uncovers novel biology.</title>
        <authorList>
            <person name="Wiegand S."/>
            <person name="Jogler M."/>
            <person name="Boedeker C."/>
            <person name="Pinto D."/>
            <person name="Vollmers J."/>
            <person name="Rivas-Marin E."/>
            <person name="Kohn T."/>
            <person name="Peeters S.H."/>
            <person name="Heuer A."/>
            <person name="Rast P."/>
            <person name="Oberbeckmann S."/>
            <person name="Bunk B."/>
            <person name="Jeske O."/>
            <person name="Meyerdierks A."/>
            <person name="Storesund J.E."/>
            <person name="Kallscheuer N."/>
            <person name="Luecker S."/>
            <person name="Lage O.M."/>
            <person name="Pohl T."/>
            <person name="Merkel B.J."/>
            <person name="Hornburger P."/>
            <person name="Mueller R.-W."/>
            <person name="Bruemmer F."/>
            <person name="Labrenz M."/>
            <person name="Spormann A.M."/>
            <person name="Op den Camp H."/>
            <person name="Overmann J."/>
            <person name="Amann R."/>
            <person name="Jetten M.S.M."/>
            <person name="Mascher T."/>
            <person name="Medema M.H."/>
            <person name="Devos D.P."/>
            <person name="Kaster A.-K."/>
            <person name="Ovreas L."/>
            <person name="Rohde M."/>
            <person name="Galperin M.Y."/>
            <person name="Jogler C."/>
        </authorList>
    </citation>
    <scope>NUCLEOTIDE SEQUENCE [LARGE SCALE GENOMIC DNA]</scope>
    <source>
        <strain evidence="3 4">V22</strain>
    </source>
</reference>
<gene>
    <name evidence="3" type="ORF">V22_23080</name>
</gene>
<keyword evidence="1" id="KW-0472">Membrane</keyword>
<protein>
    <recommendedName>
        <fullName evidence="2">DUF1559 domain-containing protein</fullName>
    </recommendedName>
</protein>
<evidence type="ECO:0000256" key="1">
    <source>
        <dbReference type="SAM" id="Phobius"/>
    </source>
</evidence>
<proteinExistence type="predicted"/>
<feature type="transmembrane region" description="Helical" evidence="1">
    <location>
        <begin position="20"/>
        <end position="42"/>
    </location>
</feature>
<keyword evidence="1" id="KW-1133">Transmembrane helix</keyword>
<organism evidence="3 4">
    <name type="scientific">Calycomorphotria hydatis</name>
    <dbReference type="NCBI Taxonomy" id="2528027"/>
    <lineage>
        <taxon>Bacteria</taxon>
        <taxon>Pseudomonadati</taxon>
        <taxon>Planctomycetota</taxon>
        <taxon>Planctomycetia</taxon>
        <taxon>Planctomycetales</taxon>
        <taxon>Planctomycetaceae</taxon>
        <taxon>Calycomorphotria</taxon>
    </lineage>
</organism>
<feature type="domain" description="DUF1559" evidence="2">
    <location>
        <begin position="48"/>
        <end position="146"/>
    </location>
</feature>
<dbReference type="RefSeq" id="WP_197439544.1">
    <property type="nucleotide sequence ID" value="NZ_CP036316.1"/>
</dbReference>